<comment type="similarity">
    <text evidence="1">Belongs to the HIBADH-related family. NP60 subfamily.</text>
</comment>
<dbReference type="InterPro" id="IPR002204">
    <property type="entry name" value="3-OH-isobutyrate_DH-rel_CS"/>
</dbReference>
<evidence type="ECO:0000256" key="3">
    <source>
        <dbReference type="ARBA" id="ARBA00023027"/>
    </source>
</evidence>
<dbReference type="GO" id="GO:0051287">
    <property type="term" value="F:NAD binding"/>
    <property type="evidence" value="ECO:0007669"/>
    <property type="project" value="InterPro"/>
</dbReference>
<evidence type="ECO:0000256" key="1">
    <source>
        <dbReference type="ARBA" id="ARBA00007598"/>
    </source>
</evidence>
<name>A0A7S2RIN4_9STRA</name>
<dbReference type="SUPFAM" id="SSF48179">
    <property type="entry name" value="6-phosphogluconate dehydrogenase C-terminal domain-like"/>
    <property type="match status" value="1"/>
</dbReference>
<protein>
    <recommendedName>
        <fullName evidence="9">6-phosphogluconate dehydrogenase NADP-binding domain-containing protein</fullName>
    </recommendedName>
</protein>
<keyword evidence="2" id="KW-0560">Oxidoreductase</keyword>
<feature type="domain" description="6-phosphogluconate dehydrogenase NADP-binding" evidence="6">
    <location>
        <begin position="32"/>
        <end position="199"/>
    </location>
</feature>
<evidence type="ECO:0000256" key="5">
    <source>
        <dbReference type="SAM" id="MobiDB-lite"/>
    </source>
</evidence>
<organism evidence="8">
    <name type="scientific">Rhizochromulina marina</name>
    <dbReference type="NCBI Taxonomy" id="1034831"/>
    <lineage>
        <taxon>Eukaryota</taxon>
        <taxon>Sar</taxon>
        <taxon>Stramenopiles</taxon>
        <taxon>Ochrophyta</taxon>
        <taxon>Dictyochophyceae</taxon>
        <taxon>Rhizochromulinales</taxon>
        <taxon>Rhizochromulina</taxon>
    </lineage>
</organism>
<dbReference type="PIRSF" id="PIRSF000103">
    <property type="entry name" value="HIBADH"/>
    <property type="match status" value="1"/>
</dbReference>
<dbReference type="SUPFAM" id="SSF51735">
    <property type="entry name" value="NAD(P)-binding Rossmann-fold domains"/>
    <property type="match status" value="1"/>
</dbReference>
<feature type="region of interest" description="Disordered" evidence="5">
    <location>
        <begin position="1"/>
        <end position="24"/>
    </location>
</feature>
<dbReference type="EMBL" id="HBHJ01007711">
    <property type="protein sequence ID" value="CAD9672263.1"/>
    <property type="molecule type" value="Transcribed_RNA"/>
</dbReference>
<dbReference type="InterPro" id="IPR036291">
    <property type="entry name" value="NAD(P)-bd_dom_sf"/>
</dbReference>
<keyword evidence="3" id="KW-0520">NAD</keyword>
<reference evidence="8" key="1">
    <citation type="submission" date="2021-01" db="EMBL/GenBank/DDBJ databases">
        <authorList>
            <person name="Corre E."/>
            <person name="Pelletier E."/>
            <person name="Niang G."/>
            <person name="Scheremetjew M."/>
            <person name="Finn R."/>
            <person name="Kale V."/>
            <person name="Holt S."/>
            <person name="Cochrane G."/>
            <person name="Meng A."/>
            <person name="Brown T."/>
            <person name="Cohen L."/>
        </authorList>
    </citation>
    <scope>NUCLEOTIDE SEQUENCE</scope>
    <source>
        <strain evidence="8">CCMP1243</strain>
    </source>
</reference>
<evidence type="ECO:0008006" key="9">
    <source>
        <dbReference type="Google" id="ProtNLM"/>
    </source>
</evidence>
<evidence type="ECO:0000256" key="2">
    <source>
        <dbReference type="ARBA" id="ARBA00023002"/>
    </source>
</evidence>
<dbReference type="PANTHER" id="PTHR43580:SF2">
    <property type="entry name" value="CYTOKINE-LIKE NUCLEAR FACTOR N-PAC"/>
    <property type="match status" value="1"/>
</dbReference>
<evidence type="ECO:0000313" key="8">
    <source>
        <dbReference type="EMBL" id="CAD9672263.1"/>
    </source>
</evidence>
<dbReference type="InterPro" id="IPR051265">
    <property type="entry name" value="HIBADH-related_NP60_sf"/>
</dbReference>
<dbReference type="InterPro" id="IPR006115">
    <property type="entry name" value="6PGDH_NADP-bd"/>
</dbReference>
<evidence type="ECO:0000259" key="6">
    <source>
        <dbReference type="Pfam" id="PF03446"/>
    </source>
</evidence>
<dbReference type="AlphaFoldDB" id="A0A7S2RIN4"/>
<dbReference type="PANTHER" id="PTHR43580">
    <property type="entry name" value="OXIDOREDUCTASE GLYR1-RELATED"/>
    <property type="match status" value="1"/>
</dbReference>
<dbReference type="InterPro" id="IPR015815">
    <property type="entry name" value="HIBADH-related"/>
</dbReference>
<gene>
    <name evidence="8" type="ORF">RMAR1173_LOCUS4958</name>
</gene>
<dbReference type="InterPro" id="IPR029154">
    <property type="entry name" value="HIBADH-like_NADP-bd"/>
</dbReference>
<dbReference type="InterPro" id="IPR008927">
    <property type="entry name" value="6-PGluconate_DH-like_C_sf"/>
</dbReference>
<dbReference type="Pfam" id="PF03446">
    <property type="entry name" value="NAD_binding_2"/>
    <property type="match status" value="1"/>
</dbReference>
<sequence length="332" mass="34764">MARPAAGPERLFSTSGGAHQHLDLPEAPTRGRVGFLGLGIMGEGMAQNLMKSGRSILVWNRSSEKCAALQDAAGTAFVEIAEHPADVVKQCDVVFSMLSTPQACDAVYRTSSTGILAGLDGRDTPCAIVDCATLTEADMKALAKEVEDRGSKFLEAPVSGSKGPAFTGTLIFLAAGDETVFEDADIKTDLDAMGKASFFLGTVGAGTRMKLVVNMVMGSMLSALSEGLDLAEAADLPQDKLIEVLSLGAMANPMFALKGPKMIAGDHAPNFPLKHATKDMKFALSLAKDLGMKEGRDVDSVLPVAAAATARFEKAMQKGLGDEDFSAVFEGK</sequence>
<dbReference type="Gene3D" id="3.40.50.720">
    <property type="entry name" value="NAD(P)-binding Rossmann-like Domain"/>
    <property type="match status" value="1"/>
</dbReference>
<proteinExistence type="inferred from homology"/>
<dbReference type="Pfam" id="PF14833">
    <property type="entry name" value="NAD_binding_11"/>
    <property type="match status" value="1"/>
</dbReference>
<dbReference type="InterPro" id="IPR013328">
    <property type="entry name" value="6PGD_dom2"/>
</dbReference>
<feature type="active site" evidence="4">
    <location>
        <position position="210"/>
    </location>
</feature>
<feature type="domain" description="3-hydroxyisobutyrate dehydrogenase-like NAD-binding" evidence="7">
    <location>
        <begin position="204"/>
        <end position="328"/>
    </location>
</feature>
<dbReference type="GO" id="GO:0016491">
    <property type="term" value="F:oxidoreductase activity"/>
    <property type="evidence" value="ECO:0007669"/>
    <property type="project" value="UniProtKB-KW"/>
</dbReference>
<evidence type="ECO:0000256" key="4">
    <source>
        <dbReference type="PIRSR" id="PIRSR000103-1"/>
    </source>
</evidence>
<dbReference type="PROSITE" id="PS00895">
    <property type="entry name" value="3_HYDROXYISOBUT_DH"/>
    <property type="match status" value="1"/>
</dbReference>
<dbReference type="Gene3D" id="1.10.1040.10">
    <property type="entry name" value="N-(1-d-carboxylethyl)-l-norvaline Dehydrogenase, domain 2"/>
    <property type="match status" value="1"/>
</dbReference>
<dbReference type="GO" id="GO:0050661">
    <property type="term" value="F:NADP binding"/>
    <property type="evidence" value="ECO:0007669"/>
    <property type="project" value="InterPro"/>
</dbReference>
<accession>A0A7S2RIN4</accession>
<evidence type="ECO:0000259" key="7">
    <source>
        <dbReference type="Pfam" id="PF14833"/>
    </source>
</evidence>